<dbReference type="PROSITE" id="PS51257">
    <property type="entry name" value="PROKAR_LIPOPROTEIN"/>
    <property type="match status" value="1"/>
</dbReference>
<protein>
    <submittedName>
        <fullName evidence="1">Uncharacterized protein</fullName>
    </submittedName>
</protein>
<organism evidence="1">
    <name type="scientific">marine metagenome</name>
    <dbReference type="NCBI Taxonomy" id="408172"/>
    <lineage>
        <taxon>unclassified sequences</taxon>
        <taxon>metagenomes</taxon>
        <taxon>ecological metagenomes</taxon>
    </lineage>
</organism>
<dbReference type="AlphaFoldDB" id="A0A382BDG2"/>
<sequence>MKNLINQLLNVIISTGCICLYSVSMTWSAEEYLWPPQDSEQFITLVGPVYESGRETQAKLFQIFEQAMSSIAENKQRYLPEFFHNNISGIIHQHFQPSYSNYKHWESFKRASRNKEYDEDSLKAEIRQSIKYGTSGLKMAIRIKPTSTKNPSSVILEGYRFFYQTAEKEKAEWFTLEVKLTGRKTQEEFLQALIWLLTKSFKQAQKTFVIASKSIPIWKDKIHVGLLKFPSDKFTADAEPVRKNIIETCVQTRRCPSMKVDGNFYGLVSNIDDAQAICRLFDRELIDENTLLRLSVNKEGRAFLHEGNGAAWHIRGKTGYFKADNNHLEFLETKIGEVWCKITNLERSPKFAEHPPNYLINRTGLLLSVYRSDFSGSYLRFGESMIVETLERDSEKPNIKKYWILDNALASDVKEFSAISLSVLGSGYRSISIETQTMNFVFECLSEVNCVSFNESITVNRYGIHLGQEFGHNFEFGFIQSNLDSSKVQKPDAMQNLFGGYAFEQPLWLIPGFRWSLLSRLDRTTITKIVSETSAANDSSNKSKKTTNIMQLSAGVKLSYILGIIEVYSGVIVNFGGSGNFFIGSTSYEDYSKYNKFGTGISSSQKSVASIESTESNFEKVTIAKGISPIIGLALRW</sequence>
<accession>A0A382BDG2</accession>
<name>A0A382BDG2_9ZZZZ</name>
<proteinExistence type="predicted"/>
<evidence type="ECO:0000313" key="1">
    <source>
        <dbReference type="EMBL" id="SVB11808.1"/>
    </source>
</evidence>
<reference evidence="1" key="1">
    <citation type="submission" date="2018-05" db="EMBL/GenBank/DDBJ databases">
        <authorList>
            <person name="Lanie J.A."/>
            <person name="Ng W.-L."/>
            <person name="Kazmierczak K.M."/>
            <person name="Andrzejewski T.M."/>
            <person name="Davidsen T.M."/>
            <person name="Wayne K.J."/>
            <person name="Tettelin H."/>
            <person name="Glass J.I."/>
            <person name="Rusch D."/>
            <person name="Podicherti R."/>
            <person name="Tsui H.-C.T."/>
            <person name="Winkler M.E."/>
        </authorList>
    </citation>
    <scope>NUCLEOTIDE SEQUENCE</scope>
</reference>
<gene>
    <name evidence="1" type="ORF">METZ01_LOCUS164662</name>
</gene>
<dbReference type="EMBL" id="UINC01029309">
    <property type="protein sequence ID" value="SVB11808.1"/>
    <property type="molecule type" value="Genomic_DNA"/>
</dbReference>